<dbReference type="InterPro" id="IPR018378">
    <property type="entry name" value="C-type_lectin_CS"/>
</dbReference>
<dbReference type="PANTHER" id="PTHR22803">
    <property type="entry name" value="MANNOSE, PHOSPHOLIPASE, LECTIN RECEPTOR RELATED"/>
    <property type="match status" value="1"/>
</dbReference>
<dbReference type="CDD" id="cd00037">
    <property type="entry name" value="CLECT"/>
    <property type="match status" value="1"/>
</dbReference>
<comment type="caution">
    <text evidence="4">The sequence shown here is derived from an EMBL/GenBank/DDBJ whole genome shotgun (WGS) entry which is preliminary data.</text>
</comment>
<keyword evidence="2" id="KW-0732">Signal</keyword>
<dbReference type="InterPro" id="IPR016187">
    <property type="entry name" value="CTDL_fold"/>
</dbReference>
<evidence type="ECO:0000256" key="2">
    <source>
        <dbReference type="SAM" id="SignalP"/>
    </source>
</evidence>
<dbReference type="SUPFAM" id="SSF56436">
    <property type="entry name" value="C-type lectin-like"/>
    <property type="match status" value="1"/>
</dbReference>
<evidence type="ECO:0000313" key="4">
    <source>
        <dbReference type="EMBL" id="KAK7092814.1"/>
    </source>
</evidence>
<keyword evidence="1" id="KW-1015">Disulfide bond</keyword>
<dbReference type="InterPro" id="IPR016186">
    <property type="entry name" value="C-type_lectin-like/link_sf"/>
</dbReference>
<gene>
    <name evidence="4" type="ORF">V1264_008502</name>
</gene>
<dbReference type="InterPro" id="IPR001304">
    <property type="entry name" value="C-type_lectin-like"/>
</dbReference>
<accession>A0AAN9AUJ4</accession>
<dbReference type="SMART" id="SM00034">
    <property type="entry name" value="CLECT"/>
    <property type="match status" value="1"/>
</dbReference>
<sequence>MWTQITVAFLLLNMIGANVENNRTAERHTRGINCPRGWSSFKGHCYIVPYMMGDWEAAKTHCWALRGYLVEITSSKENDFVGKLLLKATPKKSHVSRRDLCDAPEYFARRAWIGLTDRERESSFKWSRCGQRERYTNFRDHQPDNYKSVEHCVEIYNGAYCYPNWSYKWNDESCDSFRAFVCERDFRATP</sequence>
<feature type="signal peptide" evidence="2">
    <location>
        <begin position="1"/>
        <end position="17"/>
    </location>
</feature>
<organism evidence="4 5">
    <name type="scientific">Littorina saxatilis</name>
    <dbReference type="NCBI Taxonomy" id="31220"/>
    <lineage>
        <taxon>Eukaryota</taxon>
        <taxon>Metazoa</taxon>
        <taxon>Spiralia</taxon>
        <taxon>Lophotrochozoa</taxon>
        <taxon>Mollusca</taxon>
        <taxon>Gastropoda</taxon>
        <taxon>Caenogastropoda</taxon>
        <taxon>Littorinimorpha</taxon>
        <taxon>Littorinoidea</taxon>
        <taxon>Littorinidae</taxon>
        <taxon>Littorina</taxon>
    </lineage>
</organism>
<proteinExistence type="predicted"/>
<evidence type="ECO:0000256" key="1">
    <source>
        <dbReference type="ARBA" id="ARBA00023157"/>
    </source>
</evidence>
<dbReference type="PROSITE" id="PS50041">
    <property type="entry name" value="C_TYPE_LECTIN_2"/>
    <property type="match status" value="1"/>
</dbReference>
<dbReference type="AlphaFoldDB" id="A0AAN9AUJ4"/>
<dbReference type="Proteomes" id="UP001374579">
    <property type="component" value="Unassembled WGS sequence"/>
</dbReference>
<dbReference type="Gene3D" id="3.10.100.10">
    <property type="entry name" value="Mannose-Binding Protein A, subunit A"/>
    <property type="match status" value="1"/>
</dbReference>
<evidence type="ECO:0000259" key="3">
    <source>
        <dbReference type="PROSITE" id="PS50041"/>
    </source>
</evidence>
<feature type="chain" id="PRO_5042923310" description="C-type lectin domain-containing protein" evidence="2">
    <location>
        <begin position="18"/>
        <end position="190"/>
    </location>
</feature>
<dbReference type="InterPro" id="IPR050111">
    <property type="entry name" value="C-type_lectin/snaclec_domain"/>
</dbReference>
<evidence type="ECO:0000313" key="5">
    <source>
        <dbReference type="Proteomes" id="UP001374579"/>
    </source>
</evidence>
<reference evidence="4 5" key="1">
    <citation type="submission" date="2024-02" db="EMBL/GenBank/DDBJ databases">
        <title>Chromosome-scale genome assembly of the rough periwinkle Littorina saxatilis.</title>
        <authorList>
            <person name="De Jode A."/>
            <person name="Faria R."/>
            <person name="Formenti G."/>
            <person name="Sims Y."/>
            <person name="Smith T.P."/>
            <person name="Tracey A."/>
            <person name="Wood J.M.D."/>
            <person name="Zagrodzka Z.B."/>
            <person name="Johannesson K."/>
            <person name="Butlin R.K."/>
            <person name="Leder E.H."/>
        </authorList>
    </citation>
    <scope>NUCLEOTIDE SEQUENCE [LARGE SCALE GENOMIC DNA]</scope>
    <source>
        <strain evidence="4">Snail1</strain>
        <tissue evidence="4">Muscle</tissue>
    </source>
</reference>
<protein>
    <recommendedName>
        <fullName evidence="3">C-type lectin domain-containing protein</fullName>
    </recommendedName>
</protein>
<name>A0AAN9AUJ4_9CAEN</name>
<keyword evidence="5" id="KW-1185">Reference proteome</keyword>
<feature type="domain" description="C-type lectin" evidence="3">
    <location>
        <begin position="41"/>
        <end position="183"/>
    </location>
</feature>
<dbReference type="PROSITE" id="PS00615">
    <property type="entry name" value="C_TYPE_LECTIN_1"/>
    <property type="match status" value="1"/>
</dbReference>
<dbReference type="EMBL" id="JBAMIC010000021">
    <property type="protein sequence ID" value="KAK7092814.1"/>
    <property type="molecule type" value="Genomic_DNA"/>
</dbReference>
<dbReference type="Pfam" id="PF00059">
    <property type="entry name" value="Lectin_C"/>
    <property type="match status" value="1"/>
</dbReference>